<sequence length="217" mass="24332">MVEQLAAGTADFDVMFTGINQERFDKLLTVPIPMQRGLLGHRIMIVSDESAGKMASIKTIEDLKGIKIGSGTGWPDTDILRQAGLTVEDSKYDNLFKMVAAGRIDGFARGAAEPFLEVGSRKEEFPNLAVDSEVLIVYPFDMFLFLNKNDTERHDILLSGLQKAYEDGSFMAYFENHPQIKEVFEQAGLDDRVRFEIDNPLLPAEIAAIPDQYWHGR</sequence>
<evidence type="ECO:0000313" key="2">
    <source>
        <dbReference type="Proteomes" id="UP000605148"/>
    </source>
</evidence>
<dbReference type="AlphaFoldDB" id="A0A916TLG4"/>
<reference evidence="1" key="2">
    <citation type="submission" date="2020-09" db="EMBL/GenBank/DDBJ databases">
        <authorList>
            <person name="Sun Q."/>
            <person name="Zhou Y."/>
        </authorList>
    </citation>
    <scope>NUCLEOTIDE SEQUENCE</scope>
    <source>
        <strain evidence="1">CGMCC 1.12426</strain>
    </source>
</reference>
<dbReference type="Gene3D" id="3.40.190.10">
    <property type="entry name" value="Periplasmic binding protein-like II"/>
    <property type="match status" value="2"/>
</dbReference>
<dbReference type="EMBL" id="BMFA01000008">
    <property type="protein sequence ID" value="GGB54567.1"/>
    <property type="molecule type" value="Genomic_DNA"/>
</dbReference>
<organism evidence="1 2">
    <name type="scientific">Roseibium aquae</name>
    <dbReference type="NCBI Taxonomy" id="1323746"/>
    <lineage>
        <taxon>Bacteria</taxon>
        <taxon>Pseudomonadati</taxon>
        <taxon>Pseudomonadota</taxon>
        <taxon>Alphaproteobacteria</taxon>
        <taxon>Hyphomicrobiales</taxon>
        <taxon>Stappiaceae</taxon>
        <taxon>Roseibium</taxon>
    </lineage>
</organism>
<reference evidence="1" key="1">
    <citation type="journal article" date="2014" name="Int. J. Syst. Evol. Microbiol.">
        <title>Complete genome sequence of Corynebacterium casei LMG S-19264T (=DSM 44701T), isolated from a smear-ripened cheese.</title>
        <authorList>
            <consortium name="US DOE Joint Genome Institute (JGI-PGF)"/>
            <person name="Walter F."/>
            <person name="Albersmeier A."/>
            <person name="Kalinowski J."/>
            <person name="Ruckert C."/>
        </authorList>
    </citation>
    <scope>NUCLEOTIDE SEQUENCE</scope>
    <source>
        <strain evidence="1">CGMCC 1.12426</strain>
    </source>
</reference>
<evidence type="ECO:0000313" key="1">
    <source>
        <dbReference type="EMBL" id="GGB54567.1"/>
    </source>
</evidence>
<keyword evidence="2" id="KW-1185">Reference proteome</keyword>
<evidence type="ECO:0008006" key="3">
    <source>
        <dbReference type="Google" id="ProtNLM"/>
    </source>
</evidence>
<name>A0A916TLG4_9HYPH</name>
<proteinExistence type="predicted"/>
<gene>
    <name evidence="1" type="ORF">GCM10011316_28280</name>
</gene>
<comment type="caution">
    <text evidence="1">The sequence shown here is derived from an EMBL/GenBank/DDBJ whole genome shotgun (WGS) entry which is preliminary data.</text>
</comment>
<dbReference type="SUPFAM" id="SSF53850">
    <property type="entry name" value="Periplasmic binding protein-like II"/>
    <property type="match status" value="1"/>
</dbReference>
<protein>
    <recommendedName>
        <fullName evidence="3">Solute-binding protein family 3/N-terminal domain-containing protein</fullName>
    </recommendedName>
</protein>
<accession>A0A916TLG4</accession>
<dbReference type="Proteomes" id="UP000605148">
    <property type="component" value="Unassembled WGS sequence"/>
</dbReference>